<evidence type="ECO:0000313" key="8">
    <source>
        <dbReference type="Proteomes" id="UP000236743"/>
    </source>
</evidence>
<keyword evidence="3" id="KW-0560">Oxidoreductase</keyword>
<gene>
    <name evidence="7" type="ORF">SAMN04488115_101225</name>
</gene>
<evidence type="ECO:0000313" key="7">
    <source>
        <dbReference type="EMBL" id="SEF48599.1"/>
    </source>
</evidence>
<dbReference type="GO" id="GO:0046872">
    <property type="term" value="F:metal ion binding"/>
    <property type="evidence" value="ECO:0007669"/>
    <property type="project" value="UniProtKB-KW"/>
</dbReference>
<dbReference type="Gene3D" id="3.90.380.10">
    <property type="entry name" value="Naphthalene 1,2-dioxygenase Alpha Subunit, Chain A, domain 1"/>
    <property type="match status" value="1"/>
</dbReference>
<dbReference type="InterPro" id="IPR050584">
    <property type="entry name" value="Cholesterol_7-desaturase"/>
</dbReference>
<keyword evidence="4" id="KW-0408">Iron</keyword>
<dbReference type="Gene3D" id="2.102.10.10">
    <property type="entry name" value="Rieske [2Fe-2S] iron-sulphur domain"/>
    <property type="match status" value="1"/>
</dbReference>
<dbReference type="OrthoDB" id="9800776at2"/>
<dbReference type="SUPFAM" id="SSF50022">
    <property type="entry name" value="ISP domain"/>
    <property type="match status" value="1"/>
</dbReference>
<dbReference type="GO" id="GO:0051537">
    <property type="term" value="F:2 iron, 2 sulfur cluster binding"/>
    <property type="evidence" value="ECO:0007669"/>
    <property type="project" value="UniProtKB-KW"/>
</dbReference>
<dbReference type="Proteomes" id="UP000236743">
    <property type="component" value="Unassembled WGS sequence"/>
</dbReference>
<dbReference type="RefSeq" id="WP_103870632.1">
    <property type="nucleotide sequence ID" value="NZ_FNUY01000001.1"/>
</dbReference>
<dbReference type="GO" id="GO:0051213">
    <property type="term" value="F:dioxygenase activity"/>
    <property type="evidence" value="ECO:0007669"/>
    <property type="project" value="UniProtKB-KW"/>
</dbReference>
<dbReference type="PANTHER" id="PTHR21266">
    <property type="entry name" value="IRON-SULFUR DOMAIN CONTAINING PROTEIN"/>
    <property type="match status" value="1"/>
</dbReference>
<sequence>MTVSVIPPIDTAAQVVPAASEFREPPREAWYCAKSKGRLAPGARESVTILGEQLVIGRKRSSEVFALRDRCPHRGAPLSQGEFDGVALTCPFHGWRFGVDGQCLAMPTLVHDDATDPAQVRVQGFPVREADGIIWVYLGSQPAEAPPVPELMLQSAPRCRVAVSVLVEASYDLCVLSLIDPGHVGYVHNSWWWRPTATAREKTKDFVPLPFGFRMTAHTAAANSRGYRLLGRPQTQVDFLLPGQRIERITVGKRTIVNATFATPIDAKRTLLTNVLLSDLPQLAPLALPIRWAASAFLRQDQDILELAQQGLERKPTMLLMGQADRLAQWYFRLKRDYATARRTGTAFHNTLAPERLRWRT</sequence>
<proteinExistence type="predicted"/>
<accession>A0A1H5SDD7</accession>
<dbReference type="InterPro" id="IPR036922">
    <property type="entry name" value="Rieske_2Fe-2S_sf"/>
</dbReference>
<dbReference type="CDD" id="cd03469">
    <property type="entry name" value="Rieske_RO_Alpha_N"/>
    <property type="match status" value="1"/>
</dbReference>
<evidence type="ECO:0000256" key="4">
    <source>
        <dbReference type="ARBA" id="ARBA00023004"/>
    </source>
</evidence>
<reference evidence="7 8" key="1">
    <citation type="submission" date="2016-10" db="EMBL/GenBank/DDBJ databases">
        <authorList>
            <person name="de Groot N.N."/>
        </authorList>
    </citation>
    <scope>NUCLEOTIDE SEQUENCE [LARGE SCALE GENOMIC DNA]</scope>
    <source>
        <strain evidence="7 8">DSM 26656</strain>
    </source>
</reference>
<evidence type="ECO:0000256" key="3">
    <source>
        <dbReference type="ARBA" id="ARBA00023002"/>
    </source>
</evidence>
<dbReference type="EMBL" id="FNUY01000001">
    <property type="protein sequence ID" value="SEF48599.1"/>
    <property type="molecule type" value="Genomic_DNA"/>
</dbReference>
<dbReference type="Pfam" id="PF00355">
    <property type="entry name" value="Rieske"/>
    <property type="match status" value="1"/>
</dbReference>
<organism evidence="7 8">
    <name type="scientific">Bosea lathyri</name>
    <dbReference type="NCBI Taxonomy" id="1036778"/>
    <lineage>
        <taxon>Bacteria</taxon>
        <taxon>Pseudomonadati</taxon>
        <taxon>Pseudomonadota</taxon>
        <taxon>Alphaproteobacteria</taxon>
        <taxon>Hyphomicrobiales</taxon>
        <taxon>Boseaceae</taxon>
        <taxon>Bosea</taxon>
    </lineage>
</organism>
<evidence type="ECO:0000256" key="5">
    <source>
        <dbReference type="ARBA" id="ARBA00023014"/>
    </source>
</evidence>
<evidence type="ECO:0000256" key="1">
    <source>
        <dbReference type="ARBA" id="ARBA00022714"/>
    </source>
</evidence>
<protein>
    <submittedName>
        <fullName evidence="7">Phenylpropionate dioxygenase, large terminal subunit</fullName>
    </submittedName>
</protein>
<keyword evidence="7" id="KW-0223">Dioxygenase</keyword>
<name>A0A1H5SDD7_9HYPH</name>
<dbReference type="InterPro" id="IPR017941">
    <property type="entry name" value="Rieske_2Fe-2S"/>
</dbReference>
<feature type="domain" description="Rieske" evidence="6">
    <location>
        <begin position="31"/>
        <end position="136"/>
    </location>
</feature>
<dbReference type="SUPFAM" id="SSF55961">
    <property type="entry name" value="Bet v1-like"/>
    <property type="match status" value="1"/>
</dbReference>
<keyword evidence="1" id="KW-0001">2Fe-2S</keyword>
<dbReference type="AlphaFoldDB" id="A0A1H5SDD7"/>
<dbReference type="GO" id="GO:0005737">
    <property type="term" value="C:cytoplasm"/>
    <property type="evidence" value="ECO:0007669"/>
    <property type="project" value="TreeGrafter"/>
</dbReference>
<dbReference type="PROSITE" id="PS51296">
    <property type="entry name" value="RIESKE"/>
    <property type="match status" value="1"/>
</dbReference>
<keyword evidence="5" id="KW-0411">Iron-sulfur</keyword>
<keyword evidence="2" id="KW-0479">Metal-binding</keyword>
<evidence type="ECO:0000256" key="2">
    <source>
        <dbReference type="ARBA" id="ARBA00022723"/>
    </source>
</evidence>
<keyword evidence="8" id="KW-1185">Reference proteome</keyword>
<dbReference type="PANTHER" id="PTHR21266:SF60">
    <property type="entry name" value="3-KETOSTEROID-9-ALPHA-MONOOXYGENASE, OXYGENASE COMPONENT"/>
    <property type="match status" value="1"/>
</dbReference>
<evidence type="ECO:0000259" key="6">
    <source>
        <dbReference type="PROSITE" id="PS51296"/>
    </source>
</evidence>